<reference evidence="2" key="1">
    <citation type="journal article" date="2019" name="Int. J. Syst. Evol. Microbiol.">
        <title>The Global Catalogue of Microorganisms (GCM) 10K type strain sequencing project: providing services to taxonomists for standard genome sequencing and annotation.</title>
        <authorList>
            <consortium name="The Broad Institute Genomics Platform"/>
            <consortium name="The Broad Institute Genome Sequencing Center for Infectious Disease"/>
            <person name="Wu L."/>
            <person name="Ma J."/>
        </authorList>
    </citation>
    <scope>NUCLEOTIDE SEQUENCE [LARGE SCALE GENOMIC DNA]</scope>
    <source>
        <strain evidence="2">CCUG 50349</strain>
    </source>
</reference>
<keyword evidence="2" id="KW-1185">Reference proteome</keyword>
<evidence type="ECO:0000313" key="2">
    <source>
        <dbReference type="Proteomes" id="UP001595885"/>
    </source>
</evidence>
<gene>
    <name evidence="1" type="ORF">ACFO3U_13435</name>
</gene>
<dbReference type="RefSeq" id="WP_379743463.1">
    <property type="nucleotide sequence ID" value="NZ_JBHSGW010000027.1"/>
</dbReference>
<organism evidence="1 2">
    <name type="scientific">Flavobacterium ponti</name>
    <dbReference type="NCBI Taxonomy" id="665133"/>
    <lineage>
        <taxon>Bacteria</taxon>
        <taxon>Pseudomonadati</taxon>
        <taxon>Bacteroidota</taxon>
        <taxon>Flavobacteriia</taxon>
        <taxon>Flavobacteriales</taxon>
        <taxon>Flavobacteriaceae</taxon>
        <taxon>Flavobacterium</taxon>
    </lineage>
</organism>
<comment type="caution">
    <text evidence="1">The sequence shown here is derived from an EMBL/GenBank/DDBJ whole genome shotgun (WGS) entry which is preliminary data.</text>
</comment>
<accession>A0ABV9P985</accession>
<dbReference type="Proteomes" id="UP001595885">
    <property type="component" value="Unassembled WGS sequence"/>
</dbReference>
<evidence type="ECO:0000313" key="1">
    <source>
        <dbReference type="EMBL" id="MFC4741000.1"/>
    </source>
</evidence>
<name>A0ABV9P985_9FLAO</name>
<protein>
    <submittedName>
        <fullName evidence="1">Na(+)-translocating NADH-quinone reductase subunit F</fullName>
    </submittedName>
</protein>
<sequence>METTKRFDQAITKLYNAFHNQTLNPESCTQCAVGNILDNKDFWKHLSDYHGSTQLNYVGLVNQNLGKKFNGYSPIELLQIEMEFLARCGYSLPLKNYNNPKKNISQDTLFLGLCGVVELLCKFDNLPNIMDCSKLFAYEIDNQTTKTLEYID</sequence>
<dbReference type="EMBL" id="JBHSGW010000027">
    <property type="protein sequence ID" value="MFC4741000.1"/>
    <property type="molecule type" value="Genomic_DNA"/>
</dbReference>
<proteinExistence type="predicted"/>